<reference evidence="2 3" key="1">
    <citation type="submission" date="2019-05" db="EMBL/GenBank/DDBJ databases">
        <title>Another draft genome of Portunus trituberculatus and its Hox gene families provides insights of decapod evolution.</title>
        <authorList>
            <person name="Jeong J.-H."/>
            <person name="Song I."/>
            <person name="Kim S."/>
            <person name="Choi T."/>
            <person name="Kim D."/>
            <person name="Ryu S."/>
            <person name="Kim W."/>
        </authorList>
    </citation>
    <scope>NUCLEOTIDE SEQUENCE [LARGE SCALE GENOMIC DNA]</scope>
    <source>
        <tissue evidence="2">Muscle</tissue>
    </source>
</reference>
<name>A0A5B7HWH6_PORTR</name>
<dbReference type="AlphaFoldDB" id="A0A5B7HWH6"/>
<organism evidence="2 3">
    <name type="scientific">Portunus trituberculatus</name>
    <name type="common">Swimming crab</name>
    <name type="synonym">Neptunus trituberculatus</name>
    <dbReference type="NCBI Taxonomy" id="210409"/>
    <lineage>
        <taxon>Eukaryota</taxon>
        <taxon>Metazoa</taxon>
        <taxon>Ecdysozoa</taxon>
        <taxon>Arthropoda</taxon>
        <taxon>Crustacea</taxon>
        <taxon>Multicrustacea</taxon>
        <taxon>Malacostraca</taxon>
        <taxon>Eumalacostraca</taxon>
        <taxon>Eucarida</taxon>
        <taxon>Decapoda</taxon>
        <taxon>Pleocyemata</taxon>
        <taxon>Brachyura</taxon>
        <taxon>Eubrachyura</taxon>
        <taxon>Portunoidea</taxon>
        <taxon>Portunidae</taxon>
        <taxon>Portuninae</taxon>
        <taxon>Portunus</taxon>
    </lineage>
</organism>
<accession>A0A5B7HWH6</accession>
<protein>
    <submittedName>
        <fullName evidence="2">Uncharacterized protein</fullName>
    </submittedName>
</protein>
<evidence type="ECO:0000256" key="1">
    <source>
        <dbReference type="SAM" id="MobiDB-lite"/>
    </source>
</evidence>
<dbReference type="EMBL" id="VSRR010041786">
    <property type="protein sequence ID" value="MPC75752.1"/>
    <property type="molecule type" value="Genomic_DNA"/>
</dbReference>
<feature type="region of interest" description="Disordered" evidence="1">
    <location>
        <begin position="86"/>
        <end position="105"/>
    </location>
</feature>
<gene>
    <name evidence="2" type="ORF">E2C01_070145</name>
</gene>
<evidence type="ECO:0000313" key="2">
    <source>
        <dbReference type="EMBL" id="MPC75752.1"/>
    </source>
</evidence>
<comment type="caution">
    <text evidence="2">The sequence shown here is derived from an EMBL/GenBank/DDBJ whole genome shotgun (WGS) entry which is preliminary data.</text>
</comment>
<sequence>MCCTRCLLSGHGNISCNGCARCRKCTGYHDTDRCVRENHHLFCGPSHRSTSKQCSACLQAVQLQELQHDGAYSLLDIQRKMRGILSGTFRPPKPAPKSHSSSKQETLNLLPYTSLTITHPEPPPLPPPLLLDLHPSRLPSQLLFLILLILLPSPKAQRTRHHHKPHHTGTPQCTTRPFTTVSIVFNK</sequence>
<keyword evidence="3" id="KW-1185">Reference proteome</keyword>
<proteinExistence type="predicted"/>
<dbReference type="Proteomes" id="UP000324222">
    <property type="component" value="Unassembled WGS sequence"/>
</dbReference>
<evidence type="ECO:0000313" key="3">
    <source>
        <dbReference type="Proteomes" id="UP000324222"/>
    </source>
</evidence>